<dbReference type="VEuPathDB" id="FungiDB:SPPG_08074"/>
<evidence type="ECO:0000313" key="12">
    <source>
        <dbReference type="Proteomes" id="UP000053201"/>
    </source>
</evidence>
<dbReference type="InParanoid" id="A0A0L0H685"/>
<keyword evidence="7" id="KW-0496">Mitochondrion</keyword>
<comment type="similarity">
    <text evidence="2">Belongs to the mitochondrial carrier (TC 2.A.29) family.</text>
</comment>
<dbReference type="SMART" id="SM00256">
    <property type="entry name" value="FBOX"/>
    <property type="match status" value="1"/>
</dbReference>
<dbReference type="InterPro" id="IPR050567">
    <property type="entry name" value="Mitochondrial_Carrier"/>
</dbReference>
<gene>
    <name evidence="11" type="ORF">SPPG_08074</name>
</gene>
<reference evidence="11 12" key="1">
    <citation type="submission" date="2009-08" db="EMBL/GenBank/DDBJ databases">
        <title>The Genome Sequence of Spizellomyces punctatus strain DAOM BR117.</title>
        <authorList>
            <consortium name="The Broad Institute Genome Sequencing Platform"/>
            <person name="Russ C."/>
            <person name="Cuomo C."/>
            <person name="Shea T."/>
            <person name="Young S.K."/>
            <person name="Zeng Q."/>
            <person name="Koehrsen M."/>
            <person name="Haas B."/>
            <person name="Borodovsky M."/>
            <person name="Guigo R."/>
            <person name="Alvarado L."/>
            <person name="Berlin A."/>
            <person name="Bochicchio J."/>
            <person name="Borenstein D."/>
            <person name="Chapman S."/>
            <person name="Chen Z."/>
            <person name="Engels R."/>
            <person name="Freedman E."/>
            <person name="Gellesch M."/>
            <person name="Goldberg J."/>
            <person name="Griggs A."/>
            <person name="Gujja S."/>
            <person name="Heiman D."/>
            <person name="Hepburn T."/>
            <person name="Howarth C."/>
            <person name="Jen D."/>
            <person name="Larson L."/>
            <person name="Lewis B."/>
            <person name="Mehta T."/>
            <person name="Park D."/>
            <person name="Pearson M."/>
            <person name="Roberts A."/>
            <person name="Saif S."/>
            <person name="Shenoy N."/>
            <person name="Sisk P."/>
            <person name="Stolte C."/>
            <person name="Sykes S."/>
            <person name="Thomson T."/>
            <person name="Walk T."/>
            <person name="White J."/>
            <person name="Yandava C."/>
            <person name="Burger G."/>
            <person name="Gray M.W."/>
            <person name="Holland P.W.H."/>
            <person name="King N."/>
            <person name="Lang F.B.F."/>
            <person name="Roger A.J."/>
            <person name="Ruiz-Trillo I."/>
            <person name="Lander E."/>
            <person name="Nusbaum C."/>
        </authorList>
    </citation>
    <scope>NUCLEOTIDE SEQUENCE [LARGE SCALE GENOMIC DNA]</scope>
    <source>
        <strain evidence="11 12">DAOM BR117</strain>
    </source>
</reference>
<evidence type="ECO:0000256" key="7">
    <source>
        <dbReference type="ARBA" id="ARBA00023128"/>
    </source>
</evidence>
<keyword evidence="4 9" id="KW-0812">Transmembrane</keyword>
<evidence type="ECO:0000256" key="5">
    <source>
        <dbReference type="ARBA" id="ARBA00022737"/>
    </source>
</evidence>
<dbReference type="InterPro" id="IPR001810">
    <property type="entry name" value="F-box_dom"/>
</dbReference>
<evidence type="ECO:0000313" key="11">
    <source>
        <dbReference type="EMBL" id="KNC96484.1"/>
    </source>
</evidence>
<dbReference type="PANTHER" id="PTHR45624:SF4">
    <property type="entry name" value="CONGESTED-LIKE TRACHEA PROTEIN-RELATED"/>
    <property type="match status" value="1"/>
</dbReference>
<evidence type="ECO:0000256" key="3">
    <source>
        <dbReference type="ARBA" id="ARBA00022448"/>
    </source>
</evidence>
<keyword evidence="5" id="KW-0677">Repeat</keyword>
<evidence type="ECO:0000256" key="2">
    <source>
        <dbReference type="ARBA" id="ARBA00006375"/>
    </source>
</evidence>
<dbReference type="EMBL" id="KQ257468">
    <property type="protein sequence ID" value="KNC96484.1"/>
    <property type="molecule type" value="Genomic_DNA"/>
</dbReference>
<feature type="repeat" description="Solcar" evidence="9">
    <location>
        <begin position="128"/>
        <end position="220"/>
    </location>
</feature>
<dbReference type="PANTHER" id="PTHR45624">
    <property type="entry name" value="MITOCHONDRIAL BASIC AMINO ACIDS TRANSPORTER-RELATED"/>
    <property type="match status" value="1"/>
</dbReference>
<dbReference type="GeneID" id="27691252"/>
<feature type="repeat" description="Solcar" evidence="9">
    <location>
        <begin position="229"/>
        <end position="314"/>
    </location>
</feature>
<evidence type="ECO:0000256" key="8">
    <source>
        <dbReference type="ARBA" id="ARBA00023136"/>
    </source>
</evidence>
<dbReference type="PROSITE" id="PS50181">
    <property type="entry name" value="FBOX"/>
    <property type="match status" value="1"/>
</dbReference>
<dbReference type="GO" id="GO:0006839">
    <property type="term" value="P:mitochondrial transport"/>
    <property type="evidence" value="ECO:0007669"/>
    <property type="project" value="TreeGrafter"/>
</dbReference>
<dbReference type="GO" id="GO:0015227">
    <property type="term" value="F:O-acyl-L-carnitine transmembrane transporter activity"/>
    <property type="evidence" value="ECO:0007669"/>
    <property type="project" value="TreeGrafter"/>
</dbReference>
<protein>
    <recommendedName>
        <fullName evidence="10">F-box domain-containing protein</fullName>
    </recommendedName>
</protein>
<dbReference type="SUPFAM" id="SSF103506">
    <property type="entry name" value="Mitochondrial carrier"/>
    <property type="match status" value="1"/>
</dbReference>
<evidence type="ECO:0000256" key="9">
    <source>
        <dbReference type="PROSITE-ProRule" id="PRU00282"/>
    </source>
</evidence>
<dbReference type="GO" id="GO:0031966">
    <property type="term" value="C:mitochondrial membrane"/>
    <property type="evidence" value="ECO:0007669"/>
    <property type="project" value="UniProtKB-SubCell"/>
</dbReference>
<name>A0A0L0H685_SPIPD</name>
<dbReference type="InterPro" id="IPR023395">
    <property type="entry name" value="MCP_dom_sf"/>
</dbReference>
<evidence type="ECO:0000256" key="6">
    <source>
        <dbReference type="ARBA" id="ARBA00022989"/>
    </source>
</evidence>
<dbReference type="Pfam" id="PF00153">
    <property type="entry name" value="Mito_carr"/>
    <property type="match status" value="3"/>
</dbReference>
<dbReference type="eggNOG" id="KOG0758">
    <property type="taxonomic scope" value="Eukaryota"/>
</dbReference>
<dbReference type="AlphaFoldDB" id="A0A0L0H685"/>
<keyword evidence="3" id="KW-0813">Transport</keyword>
<dbReference type="RefSeq" id="XP_016604524.1">
    <property type="nucleotide sequence ID" value="XM_016756227.1"/>
</dbReference>
<evidence type="ECO:0000256" key="1">
    <source>
        <dbReference type="ARBA" id="ARBA00004225"/>
    </source>
</evidence>
<dbReference type="GO" id="GO:1902603">
    <property type="term" value="P:carnitine transmembrane transport"/>
    <property type="evidence" value="ECO:0007669"/>
    <property type="project" value="TreeGrafter"/>
</dbReference>
<comment type="subcellular location">
    <subcellularLocation>
        <location evidence="1">Mitochondrion membrane</location>
        <topology evidence="1">Multi-pass membrane protein</topology>
    </subcellularLocation>
</comment>
<feature type="domain" description="F-box" evidence="10">
    <location>
        <begin position="331"/>
        <end position="379"/>
    </location>
</feature>
<feature type="repeat" description="Solcar" evidence="9">
    <location>
        <begin position="31"/>
        <end position="116"/>
    </location>
</feature>
<dbReference type="Gene3D" id="1.50.40.10">
    <property type="entry name" value="Mitochondrial carrier domain"/>
    <property type="match status" value="1"/>
</dbReference>
<evidence type="ECO:0000256" key="4">
    <source>
        <dbReference type="ARBA" id="ARBA00022692"/>
    </source>
</evidence>
<dbReference type="OrthoDB" id="14252at2759"/>
<keyword evidence="12" id="KW-1185">Reference proteome</keyword>
<organism evidence="11 12">
    <name type="scientific">Spizellomyces punctatus (strain DAOM BR117)</name>
    <dbReference type="NCBI Taxonomy" id="645134"/>
    <lineage>
        <taxon>Eukaryota</taxon>
        <taxon>Fungi</taxon>
        <taxon>Fungi incertae sedis</taxon>
        <taxon>Chytridiomycota</taxon>
        <taxon>Chytridiomycota incertae sedis</taxon>
        <taxon>Chytridiomycetes</taxon>
        <taxon>Spizellomycetales</taxon>
        <taxon>Spizellomycetaceae</taxon>
        <taxon>Spizellomyces</taxon>
    </lineage>
</organism>
<accession>A0A0L0H685</accession>
<dbReference type="STRING" id="645134.A0A0L0H685"/>
<dbReference type="InterPro" id="IPR018108">
    <property type="entry name" value="MCP_transmembrane"/>
</dbReference>
<keyword evidence="6" id="KW-1133">Transmembrane helix</keyword>
<evidence type="ECO:0000259" key="10">
    <source>
        <dbReference type="PROSITE" id="PS50181"/>
    </source>
</evidence>
<dbReference type="PROSITE" id="PS50920">
    <property type="entry name" value="SOLCAR"/>
    <property type="match status" value="3"/>
</dbReference>
<sequence>MYNNFQDLISVPSFRSQNDEEHHTQHDGALYDQAKSVISGAVAGAATVVAGHPFDTIKVRLQTQKCRTDLSMTACFKTTIQRHGFRGLYRGMGSPLLGVTPRYALRFWAYDIGCHLMYAPSSTSLPELSVSQSAFAGALAAIPSSIVTVPTEQIKVTMQTQDHHAPTQKYQRTYGIWNATRELLREGGLRALYRGTWATLARDVPGFAAYFVAYEVVHRAVAGEEKNPRDLYIAVLTAVLGGGSLWALAIPPDVIKSRIQSSPPGTYNGFSDAAIRILRQEGVGALFRGTTPALLRLIPANAAGFLGRIGALAIMNRYCQPKPAAEMSSPFVHPCTLPIEIIDEILTHLPVHDLFTLGKANRELCAYIGSRVKTIVKRRLDAAMIQRNEQKGVEWLRGAIKGVRADLDWVDDTERRSCLRPYLETLWKGYLSEKEKAILSLIPPTTTSSVLPIIFLSWTVRYPMGSSWQTIYSTHLYMDVPASLCAMLDLPPNTAQVQIMEVTKYQAKIAKGVVVALTEYFNRLGWKGTVRTFWEGLLDGTDGRELVDTHPCLQGDMVEKWTKGDTSGCLNERFLDEHESYIATLHPALPILRALLAHLSRHSILAVLTDLDVQCTNILHDKHALLKRCQTLHYPLKGIEQRYFDAFQRIEWKGGSWKRTPIFDDWYRAYAGREDDVCGEIRGETRTGMWLSVKLKCYDYTSYTRGPHFGTSFTCTSPSETMDLLTVEGIAQFAVTVGLADASSAPNWDDRLLYVVFVCCVPCDTPMEWVWALWNEVKRKVRVAGHSVL</sequence>
<keyword evidence="8 9" id="KW-0472">Membrane</keyword>
<dbReference type="Proteomes" id="UP000053201">
    <property type="component" value="Unassembled WGS sequence"/>
</dbReference>
<proteinExistence type="inferred from homology"/>